<organism evidence="3 4">
    <name type="scientific">Bariatricus massiliensis</name>
    <dbReference type="NCBI Taxonomy" id="1745713"/>
    <lineage>
        <taxon>Bacteria</taxon>
        <taxon>Bacillati</taxon>
        <taxon>Bacillota</taxon>
        <taxon>Clostridia</taxon>
        <taxon>Lachnospirales</taxon>
        <taxon>Lachnospiraceae</taxon>
        <taxon>Bariatricus</taxon>
    </lineage>
</organism>
<dbReference type="RefSeq" id="WP_066732891.1">
    <property type="nucleotide sequence ID" value="NZ_JAJCIQ010000014.1"/>
</dbReference>
<feature type="transmembrane region" description="Helical" evidence="2">
    <location>
        <begin position="241"/>
        <end position="262"/>
    </location>
</feature>
<dbReference type="Proteomes" id="UP001299546">
    <property type="component" value="Unassembled WGS sequence"/>
</dbReference>
<proteinExistence type="predicted"/>
<feature type="region of interest" description="Disordered" evidence="1">
    <location>
        <begin position="141"/>
        <end position="160"/>
    </location>
</feature>
<reference evidence="3 4" key="1">
    <citation type="submission" date="2021-10" db="EMBL/GenBank/DDBJ databases">
        <title>Collection of gut derived symbiotic bacterial strains cultured from healthy donors.</title>
        <authorList>
            <person name="Lin H."/>
            <person name="Littmann E."/>
            <person name="Kohout C."/>
            <person name="Pamer E.G."/>
        </authorList>
    </citation>
    <scope>NUCLEOTIDE SEQUENCE [LARGE SCALE GENOMIC DNA]</scope>
    <source>
        <strain evidence="3 4">DFI.1.165</strain>
    </source>
</reference>
<sequence length="282" mass="31404">MNWNRCKGKYCLSVVLIIFSLLFLLPEKSKAAEYLHQDGTIYCVCAGNLEMTTKELEIFKEEGSLQENILKRSAPIIRILDSMTEYEGGMGRVDIEKFMNLTVEYGSVAVPVTMYVNAEASEEGWITIQVTVTFVEVEPEVPDGLDAPDTPDTSDVPDTPNQSVAAAMPKLYEAQDTPKPREEALLPVALTMPKISEFPAMTAEADRQKAWKTAEYAGKTTKAEMQTKKETETETISTVDAVLLVSCVASALVYGIVLIPDFRLIRWFNRRKQINMKKSNGG</sequence>
<keyword evidence="2" id="KW-0812">Transmembrane</keyword>
<comment type="caution">
    <text evidence="3">The sequence shown here is derived from an EMBL/GenBank/DDBJ whole genome shotgun (WGS) entry which is preliminary data.</text>
</comment>
<name>A0ABS8DLV4_9FIRM</name>
<feature type="compositionally biased region" description="Low complexity" evidence="1">
    <location>
        <begin position="148"/>
        <end position="160"/>
    </location>
</feature>
<keyword evidence="2" id="KW-1133">Transmembrane helix</keyword>
<keyword evidence="2" id="KW-0472">Membrane</keyword>
<protein>
    <submittedName>
        <fullName evidence="3">Uncharacterized protein</fullName>
    </submittedName>
</protein>
<evidence type="ECO:0000313" key="3">
    <source>
        <dbReference type="EMBL" id="MCB7388704.1"/>
    </source>
</evidence>
<evidence type="ECO:0000313" key="4">
    <source>
        <dbReference type="Proteomes" id="UP001299546"/>
    </source>
</evidence>
<keyword evidence="4" id="KW-1185">Reference proteome</keyword>
<evidence type="ECO:0000256" key="2">
    <source>
        <dbReference type="SAM" id="Phobius"/>
    </source>
</evidence>
<accession>A0ABS8DLV4</accession>
<evidence type="ECO:0000256" key="1">
    <source>
        <dbReference type="SAM" id="MobiDB-lite"/>
    </source>
</evidence>
<dbReference type="EMBL" id="JAJCIS010000014">
    <property type="protein sequence ID" value="MCB7388704.1"/>
    <property type="molecule type" value="Genomic_DNA"/>
</dbReference>
<gene>
    <name evidence="3" type="ORF">LIZ65_15555</name>
</gene>